<feature type="transmembrane region" description="Helical" evidence="1">
    <location>
        <begin position="71"/>
        <end position="95"/>
    </location>
</feature>
<evidence type="ECO:0000256" key="1">
    <source>
        <dbReference type="SAM" id="Phobius"/>
    </source>
</evidence>
<gene>
    <name evidence="2" type="ORF">RR42_s1544</name>
</gene>
<keyword evidence="1" id="KW-1133">Transmembrane helix</keyword>
<reference evidence="2 3" key="1">
    <citation type="journal article" date="2015" name="Genome Announc.">
        <title>Complete Genome Sequence of Cupriavidus basilensis 4G11, Isolated from the Oak Ridge Field Research Center Site.</title>
        <authorList>
            <person name="Ray J."/>
            <person name="Waters R.J."/>
            <person name="Skerker J.M."/>
            <person name="Kuehl J.V."/>
            <person name="Price M.N."/>
            <person name="Huang J."/>
            <person name="Chakraborty R."/>
            <person name="Arkin A.P."/>
            <person name="Deutschbauer A."/>
        </authorList>
    </citation>
    <scope>NUCLEOTIDE SEQUENCE [LARGE SCALE GENOMIC DNA]</scope>
    <source>
        <strain evidence="2">4G11</strain>
    </source>
</reference>
<name>A0A0C4YC31_9BURK</name>
<dbReference type="AlphaFoldDB" id="A0A0C4YC31"/>
<dbReference type="OrthoDB" id="9812539at2"/>
<sequence>MPEAVDYLMFALLIGAGATAVMDIWAAARERLLGIRPLDYALVGRWLAHLVRGRVCHDPIAASPSVQGERLLGWIAHYLIGIAFAATLLAFWGLGWARHPTLGPALVVGIGSVAAPFFVMQPAMGAGIAASRTPRPGVARFHSVVTHGIFGLGLYGAGWLASWLDTLAWRSVW</sequence>
<evidence type="ECO:0000313" key="3">
    <source>
        <dbReference type="Proteomes" id="UP000031843"/>
    </source>
</evidence>
<keyword evidence="1" id="KW-0812">Transmembrane</keyword>
<proteinExistence type="predicted"/>
<dbReference type="STRING" id="68895.RR42_s1544"/>
<feature type="transmembrane region" description="Helical" evidence="1">
    <location>
        <begin position="141"/>
        <end position="164"/>
    </location>
</feature>
<accession>A0A0C4YC31</accession>
<dbReference type="InterPro" id="IPR021329">
    <property type="entry name" value="DUF2938"/>
</dbReference>
<feature type="transmembrane region" description="Helical" evidence="1">
    <location>
        <begin position="6"/>
        <end position="28"/>
    </location>
</feature>
<dbReference type="Pfam" id="PF11158">
    <property type="entry name" value="DUF2938"/>
    <property type="match status" value="1"/>
</dbReference>
<keyword evidence="1" id="KW-0472">Membrane</keyword>
<feature type="transmembrane region" description="Helical" evidence="1">
    <location>
        <begin position="101"/>
        <end position="120"/>
    </location>
</feature>
<dbReference type="EMBL" id="CP010537">
    <property type="protein sequence ID" value="AJG23132.1"/>
    <property type="molecule type" value="Genomic_DNA"/>
</dbReference>
<protein>
    <submittedName>
        <fullName evidence="2">Permeases of the major facilitator superfamily</fullName>
    </submittedName>
</protein>
<organism evidence="2 3">
    <name type="scientific">Cupriavidus basilensis</name>
    <dbReference type="NCBI Taxonomy" id="68895"/>
    <lineage>
        <taxon>Bacteria</taxon>
        <taxon>Pseudomonadati</taxon>
        <taxon>Pseudomonadota</taxon>
        <taxon>Betaproteobacteria</taxon>
        <taxon>Burkholderiales</taxon>
        <taxon>Burkholderiaceae</taxon>
        <taxon>Cupriavidus</taxon>
    </lineage>
</organism>
<dbReference type="RefSeq" id="WP_043354827.1">
    <property type="nucleotide sequence ID" value="NZ_CP010537.1"/>
</dbReference>
<dbReference type="Proteomes" id="UP000031843">
    <property type="component" value="Chromosome secondary"/>
</dbReference>
<dbReference type="KEGG" id="cbw:RR42_s1544"/>
<keyword evidence="3" id="KW-1185">Reference proteome</keyword>
<evidence type="ECO:0000313" key="2">
    <source>
        <dbReference type="EMBL" id="AJG23132.1"/>
    </source>
</evidence>